<gene>
    <name evidence="1" type="ORF">SEVIR_1G237224v2</name>
</gene>
<evidence type="ECO:0000313" key="1">
    <source>
        <dbReference type="EMBL" id="TKW40304.1"/>
    </source>
</evidence>
<accession>A0A4U6WEB8</accession>
<dbReference type="Gramene" id="TKW40304">
    <property type="protein sequence ID" value="TKW40304"/>
    <property type="gene ID" value="SEVIR_1G237224v2"/>
</dbReference>
<keyword evidence="2" id="KW-1185">Reference proteome</keyword>
<dbReference type="AlphaFoldDB" id="A0A4U6WEB8"/>
<sequence length="45" mass="5082">MHNAFSDYKLSSGSLNHPRMQSSVSFQNSNLKILQTLPSEMILQT</sequence>
<dbReference type="EMBL" id="CM016552">
    <property type="protein sequence ID" value="TKW40304.1"/>
    <property type="molecule type" value="Genomic_DNA"/>
</dbReference>
<reference evidence="1" key="1">
    <citation type="submission" date="2019-03" db="EMBL/GenBank/DDBJ databases">
        <title>WGS assembly of Setaria viridis.</title>
        <authorList>
            <person name="Huang P."/>
            <person name="Jenkins J."/>
            <person name="Grimwood J."/>
            <person name="Barry K."/>
            <person name="Healey A."/>
            <person name="Mamidi S."/>
            <person name="Sreedasyam A."/>
            <person name="Shu S."/>
            <person name="Feldman M."/>
            <person name="Wu J."/>
            <person name="Yu Y."/>
            <person name="Chen C."/>
            <person name="Johnson J."/>
            <person name="Rokhsar D."/>
            <person name="Baxter I."/>
            <person name="Schmutz J."/>
            <person name="Brutnell T."/>
            <person name="Kellogg E."/>
        </authorList>
    </citation>
    <scope>NUCLEOTIDE SEQUENCE [LARGE SCALE GENOMIC DNA]</scope>
</reference>
<protein>
    <submittedName>
        <fullName evidence="1">Uncharacterized protein</fullName>
    </submittedName>
</protein>
<name>A0A4U6WEB8_SETVI</name>
<proteinExistence type="predicted"/>
<dbReference type="Proteomes" id="UP000298652">
    <property type="component" value="Chromosome 1"/>
</dbReference>
<organism evidence="1 2">
    <name type="scientific">Setaria viridis</name>
    <name type="common">Green bristlegrass</name>
    <name type="synonym">Setaria italica subsp. viridis</name>
    <dbReference type="NCBI Taxonomy" id="4556"/>
    <lineage>
        <taxon>Eukaryota</taxon>
        <taxon>Viridiplantae</taxon>
        <taxon>Streptophyta</taxon>
        <taxon>Embryophyta</taxon>
        <taxon>Tracheophyta</taxon>
        <taxon>Spermatophyta</taxon>
        <taxon>Magnoliopsida</taxon>
        <taxon>Liliopsida</taxon>
        <taxon>Poales</taxon>
        <taxon>Poaceae</taxon>
        <taxon>PACMAD clade</taxon>
        <taxon>Panicoideae</taxon>
        <taxon>Panicodae</taxon>
        <taxon>Paniceae</taxon>
        <taxon>Cenchrinae</taxon>
        <taxon>Setaria</taxon>
    </lineage>
</organism>
<evidence type="ECO:0000313" key="2">
    <source>
        <dbReference type="Proteomes" id="UP000298652"/>
    </source>
</evidence>